<dbReference type="Proteomes" id="UP000193467">
    <property type="component" value="Unassembled WGS sequence"/>
</dbReference>
<dbReference type="AlphaFoldDB" id="A0A1Y2DIF6"/>
<protein>
    <submittedName>
        <fullName evidence="1">Uncharacterized protein</fullName>
    </submittedName>
</protein>
<keyword evidence="2" id="KW-1185">Reference proteome</keyword>
<organism evidence="1 2">
    <name type="scientific">Leucosporidium creatinivorum</name>
    <dbReference type="NCBI Taxonomy" id="106004"/>
    <lineage>
        <taxon>Eukaryota</taxon>
        <taxon>Fungi</taxon>
        <taxon>Dikarya</taxon>
        <taxon>Basidiomycota</taxon>
        <taxon>Pucciniomycotina</taxon>
        <taxon>Microbotryomycetes</taxon>
        <taxon>Leucosporidiales</taxon>
        <taxon>Leucosporidium</taxon>
    </lineage>
</organism>
<evidence type="ECO:0000313" key="1">
    <source>
        <dbReference type="EMBL" id="ORY59022.1"/>
    </source>
</evidence>
<name>A0A1Y2DIF6_9BASI</name>
<reference evidence="1 2" key="1">
    <citation type="submission" date="2016-07" db="EMBL/GenBank/DDBJ databases">
        <title>Pervasive Adenine N6-methylation of Active Genes in Fungi.</title>
        <authorList>
            <consortium name="DOE Joint Genome Institute"/>
            <person name="Mondo S.J."/>
            <person name="Dannebaum R.O."/>
            <person name="Kuo R.C."/>
            <person name="Labutti K."/>
            <person name="Haridas S."/>
            <person name="Kuo A."/>
            <person name="Salamov A."/>
            <person name="Ahrendt S.R."/>
            <person name="Lipzen A."/>
            <person name="Sullivan W."/>
            <person name="Andreopoulos W.B."/>
            <person name="Clum A."/>
            <person name="Lindquist E."/>
            <person name="Daum C."/>
            <person name="Ramamoorthy G.K."/>
            <person name="Gryganskyi A."/>
            <person name="Culley D."/>
            <person name="Magnuson J.K."/>
            <person name="James T.Y."/>
            <person name="O'Malley M.A."/>
            <person name="Stajich J.E."/>
            <person name="Spatafora J.W."/>
            <person name="Visel A."/>
            <person name="Grigoriev I.V."/>
        </authorList>
    </citation>
    <scope>NUCLEOTIDE SEQUENCE [LARGE SCALE GENOMIC DNA]</scope>
    <source>
        <strain evidence="1 2">62-1032</strain>
    </source>
</reference>
<proteinExistence type="predicted"/>
<evidence type="ECO:0000313" key="2">
    <source>
        <dbReference type="Proteomes" id="UP000193467"/>
    </source>
</evidence>
<dbReference type="InParanoid" id="A0A1Y2DIF6"/>
<dbReference type="EMBL" id="MCGR01000077">
    <property type="protein sequence ID" value="ORY59022.1"/>
    <property type="molecule type" value="Genomic_DNA"/>
</dbReference>
<accession>A0A1Y2DIF6</accession>
<gene>
    <name evidence="1" type="ORF">BCR35DRAFT_201266</name>
</gene>
<sequence>MRPYISEAVRWMLSGGSIRQNFVPILWMGLRDWATSSAWTRGQTLLAARAYKEHVAVTYLTRKLAQQPVLALVEGAAHSLAHAASLTARQARRSGVSEGELRARWA</sequence>
<comment type="caution">
    <text evidence="1">The sequence shown here is derived from an EMBL/GenBank/DDBJ whole genome shotgun (WGS) entry which is preliminary data.</text>
</comment>